<dbReference type="AlphaFoldDB" id="A0A378LR54"/>
<dbReference type="Proteomes" id="UP000255297">
    <property type="component" value="Unassembled WGS sequence"/>
</dbReference>
<evidence type="ECO:0000256" key="1">
    <source>
        <dbReference type="SAM" id="Phobius"/>
    </source>
</evidence>
<protein>
    <recommendedName>
        <fullName evidence="4">Transmembrane protein</fullName>
    </recommendedName>
</protein>
<reference evidence="2 3" key="1">
    <citation type="submission" date="2018-06" db="EMBL/GenBank/DDBJ databases">
        <authorList>
            <consortium name="Pathogen Informatics"/>
            <person name="Doyle S."/>
        </authorList>
    </citation>
    <scope>NUCLEOTIDE SEQUENCE [LARGE SCALE GENOMIC DNA]</scope>
    <source>
        <strain evidence="2 3">NCTC11532</strain>
    </source>
</reference>
<sequence length="185" mass="19325">MTDFTRRETHSIQKGSMPHTENQRMLTAYFPDKASAEAAYQSYLDKGYSPEDINVIMSEESKRKYFDSDLVKNEKTKAPEGLGIGGAIGAGLGAILGGIAAVGTSLAIPGLGIVIAGPIAAALAGAGAGSISGGIVGALVGWGIPEDRAKEYEQGLQSGGIVMAIKQRPNQDYSDLESDWNSPVH</sequence>
<dbReference type="STRING" id="1122170.GCA_000701265_01104"/>
<organism evidence="2 3">
    <name type="scientific">Legionella wadsworthii</name>
    <dbReference type="NCBI Taxonomy" id="28088"/>
    <lineage>
        <taxon>Bacteria</taxon>
        <taxon>Pseudomonadati</taxon>
        <taxon>Pseudomonadota</taxon>
        <taxon>Gammaproteobacteria</taxon>
        <taxon>Legionellales</taxon>
        <taxon>Legionellaceae</taxon>
        <taxon>Legionella</taxon>
    </lineage>
</organism>
<accession>A0A378LR54</accession>
<name>A0A378LR54_9GAMM</name>
<dbReference type="RefSeq" id="WP_242601864.1">
    <property type="nucleotide sequence ID" value="NZ_CAAAIS010000003.1"/>
</dbReference>
<dbReference type="PANTHER" id="PTHR36109:SF2">
    <property type="entry name" value="MEMBRANE PROTEIN"/>
    <property type="match status" value="1"/>
</dbReference>
<evidence type="ECO:0008006" key="4">
    <source>
        <dbReference type="Google" id="ProtNLM"/>
    </source>
</evidence>
<proteinExistence type="predicted"/>
<keyword evidence="3" id="KW-1185">Reference proteome</keyword>
<keyword evidence="1" id="KW-1133">Transmembrane helix</keyword>
<evidence type="ECO:0000313" key="3">
    <source>
        <dbReference type="Proteomes" id="UP000255297"/>
    </source>
</evidence>
<evidence type="ECO:0000313" key="2">
    <source>
        <dbReference type="EMBL" id="STY29197.1"/>
    </source>
</evidence>
<feature type="transmembrane region" description="Helical" evidence="1">
    <location>
        <begin position="82"/>
        <end position="108"/>
    </location>
</feature>
<feature type="transmembrane region" description="Helical" evidence="1">
    <location>
        <begin position="114"/>
        <end position="142"/>
    </location>
</feature>
<keyword evidence="1" id="KW-0472">Membrane</keyword>
<dbReference type="EMBL" id="UGPB01000001">
    <property type="protein sequence ID" value="STY29197.1"/>
    <property type="molecule type" value="Genomic_DNA"/>
</dbReference>
<keyword evidence="1" id="KW-0812">Transmembrane</keyword>
<dbReference type="InterPro" id="IPR052948">
    <property type="entry name" value="Low_temp-induced_all0457"/>
</dbReference>
<gene>
    <name evidence="2" type="ORF">NCTC11532_01382</name>
</gene>
<dbReference type="PANTHER" id="PTHR36109">
    <property type="entry name" value="MEMBRANE PROTEIN-RELATED"/>
    <property type="match status" value="1"/>
</dbReference>